<evidence type="ECO:0000313" key="2">
    <source>
        <dbReference type="EMBL" id="MFC5530530.1"/>
    </source>
</evidence>
<dbReference type="Pfam" id="PF00903">
    <property type="entry name" value="Glyoxalase"/>
    <property type="match status" value="2"/>
</dbReference>
<reference evidence="3" key="1">
    <citation type="journal article" date="2019" name="Int. J. Syst. Evol. Microbiol.">
        <title>The Global Catalogue of Microorganisms (GCM) 10K type strain sequencing project: providing services to taxonomists for standard genome sequencing and annotation.</title>
        <authorList>
            <consortium name="The Broad Institute Genomics Platform"/>
            <consortium name="The Broad Institute Genome Sequencing Center for Infectious Disease"/>
            <person name="Wu L."/>
            <person name="Ma J."/>
        </authorList>
    </citation>
    <scope>NUCLEOTIDE SEQUENCE [LARGE SCALE GENOMIC DNA]</scope>
    <source>
        <strain evidence="3">CGMCC 1.18578</strain>
    </source>
</reference>
<dbReference type="InterPro" id="IPR029068">
    <property type="entry name" value="Glyas_Bleomycin-R_OHBP_Dase"/>
</dbReference>
<protein>
    <submittedName>
        <fullName evidence="2">VOC family protein</fullName>
    </submittedName>
</protein>
<dbReference type="Gene3D" id="3.10.180.10">
    <property type="entry name" value="2,3-Dihydroxybiphenyl 1,2-Dioxygenase, domain 1"/>
    <property type="match status" value="2"/>
</dbReference>
<proteinExistence type="predicted"/>
<sequence length="287" mass="31699">MAYSLPAHTVLGELKLRVRNLAHLITFYTDVIGLQVLNRDSHKAELTADGKRALLVLEELPNAITMPERSTTGLYHFAILVPSRKQLGLSLRRLAEYGVRIGQADHLVSEALYLSDPEGNGIEIYRDRPRDEWEWEGGNVKMASDPLDIPGILREAEDSPWQGLPPETIMGHIHLHIGDLAKARAFYCDLLGWEMAADMSRMMRALFISAGGYHHHIGLNVWAGVGAPQPPANATGLDYFKVVLPSAAELDEVVARVRESGVEIAQQNGDWVVSDPFGNEIRLGLAV</sequence>
<dbReference type="PROSITE" id="PS51819">
    <property type="entry name" value="VOC"/>
    <property type="match status" value="2"/>
</dbReference>
<dbReference type="InterPro" id="IPR037523">
    <property type="entry name" value="VOC_core"/>
</dbReference>
<dbReference type="CDD" id="cd16359">
    <property type="entry name" value="VOC_BsCatE_like_C"/>
    <property type="match status" value="1"/>
</dbReference>
<dbReference type="PANTHER" id="PTHR43279">
    <property type="entry name" value="CATECHOL-2,3-DIOXYGENASE"/>
    <property type="match status" value="1"/>
</dbReference>
<dbReference type="SUPFAM" id="SSF54593">
    <property type="entry name" value="Glyoxalase/Bleomycin resistance protein/Dihydroxybiphenyl dioxygenase"/>
    <property type="match status" value="2"/>
</dbReference>
<dbReference type="EMBL" id="JBHSNC010000043">
    <property type="protein sequence ID" value="MFC5530530.1"/>
    <property type="molecule type" value="Genomic_DNA"/>
</dbReference>
<accession>A0ABW0R2E4</accession>
<evidence type="ECO:0000259" key="1">
    <source>
        <dbReference type="PROSITE" id="PS51819"/>
    </source>
</evidence>
<name>A0ABW0R2E4_9BACL</name>
<keyword evidence="3" id="KW-1185">Reference proteome</keyword>
<dbReference type="CDD" id="cd07255">
    <property type="entry name" value="VOC_BsCatE_like_N"/>
    <property type="match status" value="1"/>
</dbReference>
<gene>
    <name evidence="2" type="ORF">ACFPQ4_13920</name>
</gene>
<dbReference type="Proteomes" id="UP001596108">
    <property type="component" value="Unassembled WGS sequence"/>
</dbReference>
<dbReference type="RefSeq" id="WP_378112476.1">
    <property type="nucleotide sequence ID" value="NZ_JBHSNC010000043.1"/>
</dbReference>
<feature type="domain" description="VOC" evidence="1">
    <location>
        <begin position="10"/>
        <end position="127"/>
    </location>
</feature>
<feature type="domain" description="VOC" evidence="1">
    <location>
        <begin position="169"/>
        <end position="287"/>
    </location>
</feature>
<comment type="caution">
    <text evidence="2">The sequence shown here is derived from an EMBL/GenBank/DDBJ whole genome shotgun (WGS) entry which is preliminary data.</text>
</comment>
<organism evidence="2 3">
    <name type="scientific">Cohnella yongneupensis</name>
    <dbReference type="NCBI Taxonomy" id="425006"/>
    <lineage>
        <taxon>Bacteria</taxon>
        <taxon>Bacillati</taxon>
        <taxon>Bacillota</taxon>
        <taxon>Bacilli</taxon>
        <taxon>Bacillales</taxon>
        <taxon>Paenibacillaceae</taxon>
        <taxon>Cohnella</taxon>
    </lineage>
</organism>
<evidence type="ECO:0000313" key="3">
    <source>
        <dbReference type="Proteomes" id="UP001596108"/>
    </source>
</evidence>
<dbReference type="PANTHER" id="PTHR43279:SF1">
    <property type="entry name" value="CATECHOL-2,3-DIOXYGENASE"/>
    <property type="match status" value="1"/>
</dbReference>
<dbReference type="InterPro" id="IPR004360">
    <property type="entry name" value="Glyas_Fos-R_dOase_dom"/>
</dbReference>